<dbReference type="InterPro" id="IPR001683">
    <property type="entry name" value="PX_dom"/>
</dbReference>
<feature type="region of interest" description="Disordered" evidence="5">
    <location>
        <begin position="620"/>
        <end position="641"/>
    </location>
</feature>
<evidence type="ECO:0000256" key="5">
    <source>
        <dbReference type="SAM" id="MobiDB-lite"/>
    </source>
</evidence>
<proteinExistence type="predicted"/>
<evidence type="ECO:0000313" key="7">
    <source>
        <dbReference type="EMBL" id="KAF8390443.1"/>
    </source>
</evidence>
<feature type="compositionally biased region" description="Polar residues" evidence="5">
    <location>
        <begin position="233"/>
        <end position="242"/>
    </location>
</feature>
<dbReference type="CDD" id="cd06093">
    <property type="entry name" value="PX_domain"/>
    <property type="match status" value="1"/>
</dbReference>
<dbReference type="SMART" id="SM00312">
    <property type="entry name" value="PX"/>
    <property type="match status" value="1"/>
</dbReference>
<comment type="caution">
    <text evidence="7">The sequence shown here is derived from an EMBL/GenBank/DDBJ whole genome shotgun (WGS) entry which is preliminary data.</text>
</comment>
<feature type="compositionally biased region" description="Polar residues" evidence="5">
    <location>
        <begin position="1"/>
        <end position="13"/>
    </location>
</feature>
<evidence type="ECO:0000313" key="8">
    <source>
        <dbReference type="Proteomes" id="UP000655225"/>
    </source>
</evidence>
<reference evidence="7 8" key="1">
    <citation type="submission" date="2020-04" db="EMBL/GenBank/DDBJ databases">
        <title>Plant Genome Project.</title>
        <authorList>
            <person name="Zhang R.-G."/>
        </authorList>
    </citation>
    <scope>NUCLEOTIDE SEQUENCE [LARGE SCALE GENOMIC DNA]</scope>
    <source>
        <strain evidence="7">YNK0</strain>
        <tissue evidence="7">Leaf</tissue>
    </source>
</reference>
<keyword evidence="1" id="KW-0479">Metal-binding</keyword>
<feature type="region of interest" description="Disordered" evidence="5">
    <location>
        <begin position="1"/>
        <end position="25"/>
    </location>
</feature>
<dbReference type="Pfam" id="PF13901">
    <property type="entry name" value="RH_dom"/>
    <property type="match status" value="1"/>
</dbReference>
<dbReference type="InterPro" id="IPR051366">
    <property type="entry name" value="DEF8"/>
</dbReference>
<dbReference type="Gene3D" id="3.30.1520.10">
    <property type="entry name" value="Phox-like domain"/>
    <property type="match status" value="1"/>
</dbReference>
<dbReference type="PANTHER" id="PTHR12326:SF3">
    <property type="entry name" value="DIFFERENTIALLY EXPRESSED IN FDCP 8 HOMOLOG"/>
    <property type="match status" value="1"/>
</dbReference>
<gene>
    <name evidence="7" type="ORF">HHK36_024969</name>
</gene>
<organism evidence="7 8">
    <name type="scientific">Tetracentron sinense</name>
    <name type="common">Spur-leaf</name>
    <dbReference type="NCBI Taxonomy" id="13715"/>
    <lineage>
        <taxon>Eukaryota</taxon>
        <taxon>Viridiplantae</taxon>
        <taxon>Streptophyta</taxon>
        <taxon>Embryophyta</taxon>
        <taxon>Tracheophyta</taxon>
        <taxon>Spermatophyta</taxon>
        <taxon>Magnoliopsida</taxon>
        <taxon>Trochodendrales</taxon>
        <taxon>Trochodendraceae</taxon>
        <taxon>Tetracentron</taxon>
    </lineage>
</organism>
<keyword evidence="3" id="KW-0863">Zinc-finger</keyword>
<feature type="domain" description="PX" evidence="6">
    <location>
        <begin position="655"/>
        <end position="791"/>
    </location>
</feature>
<dbReference type="AlphaFoldDB" id="A0A834YQ09"/>
<dbReference type="SMART" id="SM01175">
    <property type="entry name" value="DUF4206"/>
    <property type="match status" value="1"/>
</dbReference>
<evidence type="ECO:0000256" key="4">
    <source>
        <dbReference type="ARBA" id="ARBA00022833"/>
    </source>
</evidence>
<name>A0A834YQ09_TETSI</name>
<dbReference type="Pfam" id="PF00787">
    <property type="entry name" value="PX"/>
    <property type="match status" value="1"/>
</dbReference>
<feature type="compositionally biased region" description="Basic and acidic residues" evidence="5">
    <location>
        <begin position="305"/>
        <end position="317"/>
    </location>
</feature>
<keyword evidence="2" id="KW-0677">Repeat</keyword>
<feature type="compositionally biased region" description="Low complexity" evidence="5">
    <location>
        <begin position="625"/>
        <end position="635"/>
    </location>
</feature>
<dbReference type="PANTHER" id="PTHR12326">
    <property type="entry name" value="PLECKSTRIN HOMOLOGY DOMAIN CONTAINING PROTEIN"/>
    <property type="match status" value="1"/>
</dbReference>
<dbReference type="InterPro" id="IPR036871">
    <property type="entry name" value="PX_dom_sf"/>
</dbReference>
<evidence type="ECO:0000259" key="6">
    <source>
        <dbReference type="PROSITE" id="PS50195"/>
    </source>
</evidence>
<evidence type="ECO:0000256" key="2">
    <source>
        <dbReference type="ARBA" id="ARBA00022737"/>
    </source>
</evidence>
<dbReference type="GO" id="GO:0016020">
    <property type="term" value="C:membrane"/>
    <property type="evidence" value="ECO:0007669"/>
    <property type="project" value="UniProtKB-ARBA"/>
</dbReference>
<feature type="region of interest" description="Disordered" evidence="5">
    <location>
        <begin position="1067"/>
        <end position="1093"/>
    </location>
</feature>
<dbReference type="GO" id="GO:0008270">
    <property type="term" value="F:zinc ion binding"/>
    <property type="evidence" value="ECO:0007669"/>
    <property type="project" value="UniProtKB-KW"/>
</dbReference>
<dbReference type="GO" id="GO:0035091">
    <property type="term" value="F:phosphatidylinositol binding"/>
    <property type="evidence" value="ECO:0007669"/>
    <property type="project" value="InterPro"/>
</dbReference>
<feature type="region of interest" description="Disordered" evidence="5">
    <location>
        <begin position="305"/>
        <end position="331"/>
    </location>
</feature>
<keyword evidence="8" id="KW-1185">Reference proteome</keyword>
<dbReference type="GO" id="GO:0005768">
    <property type="term" value="C:endosome"/>
    <property type="evidence" value="ECO:0007669"/>
    <property type="project" value="UniProtKB-ARBA"/>
</dbReference>
<feature type="region of interest" description="Disordered" evidence="5">
    <location>
        <begin position="228"/>
        <end position="268"/>
    </location>
</feature>
<evidence type="ECO:0000256" key="3">
    <source>
        <dbReference type="ARBA" id="ARBA00022771"/>
    </source>
</evidence>
<dbReference type="OMA" id="KHFDDGM"/>
<dbReference type="Proteomes" id="UP000655225">
    <property type="component" value="Unassembled WGS sequence"/>
</dbReference>
<dbReference type="SUPFAM" id="SSF64268">
    <property type="entry name" value="PX domain"/>
    <property type="match status" value="1"/>
</dbReference>
<accession>A0A834YQ09</accession>
<dbReference type="EMBL" id="JABCRI010000018">
    <property type="protein sequence ID" value="KAF8390443.1"/>
    <property type="molecule type" value="Genomic_DNA"/>
</dbReference>
<sequence length="1134" mass="125180">MINGEGTQDNISDVASPEPFDGFSPWAGRNMDDGNASPVSPNYSSCGESELDKYCSANSVMGSASFCSSLGTCNEFLDSDLGSARSLGLGEDSILENFGVRGRIDKRSGDRGIVSLGGFDCLPDGRIEFHNERNDTEKGISVEGRGLLRIRSGSKSLLNTEENSSSYGVTCEECNDDTTTLKVGGGSELLKSSDVNNSQFRGLFDEDDGEGLIPSRDLCRSGLSLSSRNISSQETSGGNNEENLFKFGLGNGSHSLQGSKEESPSYTPVCEEGFSEQVHGDVGCFHRSTSEFGAPSDVREFGRFPEAEEETSSRYENSEDEGSMYNYGTDDEDRMEHGRNLKYHQKAEIKNENPLFINSSIAYGSDDWDDFMQVTEESNLTLMLLDKPQKQQQEHLKAERNLPNSTPVAPIGSPVFGGSEQEESVRDIHVTSFNVPVTDESAEYLESCSVRNIFASEMDPPPVVIGLDIMDDAAERELQCISTQVVTDLDDRKVPESELLVKSKVRLDPLSDITVSQLCSTVAESPQDQEAGFLEDYRRNVSPSMFENNCDFHLKRIVKDSYVSVDPREDHLASTETENFELNESYDEFVHELEEILLDSGESPGTMFAVGPRVSPFQQPLPFRDGSSTASTSGTDDAHPPQYQLRIDGVEVVGAKQKKGDVSFGERLVGIKEYTVYKLRVWSGNDEWEVERRYRDFCTFYRQLKTFYADQGWSLPSPWSSVERESRKIFGNASPDVIAERSALIQECLRSILNSVFSSSSSSSLIWFLSPQKVLSSSSTLNTLLPRSTSGFSGGTSTEGVSTLGKTISLIVEIRPSKSMKQLLEAQHYTCAGCHKHFNDGKTLMREFAQTIGWGNPRLCEYTSQLFCASCHTNDTAVLPARVLHLWDFTQYPVSQLAKSYLESIHDQPMLCVSAVNPFLFSKVPSLLHVMGIRKKIGAMLPYVRCPFRRSINRGLGSRRYLLESNDFFALRDLVDLSKGAFAALPVMVESVSRKILEHITEQCLICCDVGLPCGARQACEDPSSLIFPFQEGEVEKCSSCESFIHKPCFRKLTSCPCGAHLEVDEGAGPTDGVKRRTGNDIDGASDMSERDLDSRSPVRFLSGLFSKGRQEKKLGARNSNPVLLMGSLPSTTL</sequence>
<keyword evidence="4" id="KW-0862">Zinc</keyword>
<evidence type="ECO:0000256" key="1">
    <source>
        <dbReference type="ARBA" id="ARBA00022723"/>
    </source>
</evidence>
<dbReference type="PROSITE" id="PS50195">
    <property type="entry name" value="PX"/>
    <property type="match status" value="1"/>
</dbReference>
<protein>
    <recommendedName>
        <fullName evidence="6">PX domain-containing protein</fullName>
    </recommendedName>
</protein>
<dbReference type="OrthoDB" id="1918044at2759"/>
<dbReference type="InterPro" id="IPR025258">
    <property type="entry name" value="RH_dom"/>
</dbReference>